<feature type="compositionally biased region" description="Polar residues" evidence="4">
    <location>
        <begin position="121"/>
        <end position="136"/>
    </location>
</feature>
<evidence type="ECO:0000256" key="4">
    <source>
        <dbReference type="SAM" id="MobiDB-lite"/>
    </source>
</evidence>
<dbReference type="GO" id="GO:0048471">
    <property type="term" value="C:perinuclear region of cytoplasm"/>
    <property type="evidence" value="ECO:0007669"/>
    <property type="project" value="TreeGrafter"/>
</dbReference>
<proteinExistence type="predicted"/>
<feature type="region of interest" description="Disordered" evidence="4">
    <location>
        <begin position="121"/>
        <end position="246"/>
    </location>
</feature>
<dbReference type="HOGENOM" id="CLU_004016_0_0_1"/>
<feature type="region of interest" description="Disordered" evidence="4">
    <location>
        <begin position="354"/>
        <end position="495"/>
    </location>
</feature>
<evidence type="ECO:0000313" key="6">
    <source>
        <dbReference type="EMBL" id="ETR98971.1"/>
    </source>
</evidence>
<dbReference type="Gene3D" id="3.80.10.10">
    <property type="entry name" value="Ribonuclease Inhibitor"/>
    <property type="match status" value="1"/>
</dbReference>
<name>A0A024S452_HYPJR</name>
<dbReference type="Proteomes" id="UP000024376">
    <property type="component" value="Unassembled WGS sequence"/>
</dbReference>
<dbReference type="KEGG" id="trr:M419DRAFT_142604"/>
<reference evidence="7" key="1">
    <citation type="journal article" date="2013" name="Ind. Biotechnol.">
        <title>Comparative genomics analysis of Trichoderma reesei strains.</title>
        <authorList>
            <person name="Koike H."/>
            <person name="Aerts A."/>
            <person name="LaButti K."/>
            <person name="Grigoriev I.V."/>
            <person name="Baker S.E."/>
        </authorList>
    </citation>
    <scope>NUCLEOTIDE SEQUENCE [LARGE SCALE GENOMIC DNA]</scope>
    <source>
        <strain evidence="7">ATCC 56765 / BCRC 32924 / NRRL 11460 / Rut C-30</strain>
    </source>
</reference>
<evidence type="ECO:0000256" key="1">
    <source>
        <dbReference type="ARBA" id="ARBA00022468"/>
    </source>
</evidence>
<evidence type="ECO:0000313" key="7">
    <source>
        <dbReference type="Proteomes" id="UP000024376"/>
    </source>
</evidence>
<protein>
    <submittedName>
        <fullName evidence="6">RNI-like protein</fullName>
    </submittedName>
</protein>
<keyword evidence="2" id="KW-0433">Leucine-rich repeat</keyword>
<dbReference type="SUPFAM" id="SSF52047">
    <property type="entry name" value="RNI-like"/>
    <property type="match status" value="1"/>
</dbReference>
<sequence>MLGGLLWVWLAIDTIDNPVICSNRQRAAYLTPPLMYPNNKKRAGLGKSSTAALIYPASGLSGVSLQASSVAPVAPVAPAPLPVFFALPQPIASIARSWSQSKAGGSRYKYNKFNKAPFTPIKSSPVATVQPRSVPNDSPLKLSPQTTAERPDVKSEANGKPVSQTQPIPVNGSSGARRLRAGSVDKQTSSSVTPPHRRNSWFSNISAKFSGSVPQANGQTQQTGNQQHAPSQQHQPAAPTNAEPVVPKITPTKNAVLQHGLKPEGDEPYTPAPPRSGQPGLLGVFRRLSSSGGGSSGALGAAGKFNHGLVERRILNVDRDRERCPIAELKDNKLRRVSFFVDVEVAPMPKYAETEADTDSIDHTQKKKLSEKGEGEALKHPKVAEAQKEACSSSTESVSPGAAEAKPRETETKQAAPTQNGTKTADSPEETKAAPKDMTRKKEKKKRSEEERKARKEKRRRLAEESGAIPIEIHYDSSDSAELHGPPSKTNSPTINPVRIYRRCCQLRETPILKKITEQLSDTANILPNGCVNKIDLTGYFMQLQDLITLGDYLAVVSVKEVILQNSGLTDEGVRVILAGLLAAKHTEPGRRRRNSNAHHEHTSGVVERVVLKENKLGPDGWKHISLFIYKCRSLKYLDLSSIPFPRQAPANPNGTLQNGVHIPLTIADIFSKALSDRPAGPALEMLSVGETEPSMEQLGKIIDGVIKCGVKRLSTARNPLDSDGVQHVVRYLESGKCEGLDLGGIDLREHMDTIAASIKETDPLWALSISDCNLTPSSLRNILPVLAKLKNFVFIDLSHNHDLFQSTPSAVGLLRRYIPKMQCLKRLHLADVNMTAEQAIAIVEVVPEARHLCHLSLLGNTEIVALASAKTEEAQEEACALYASLMAATRLSKSLICVDIEVPSEEAGEIVKAMAKQVVAYCLQNIEHLHDVEINEAVATALAEAKGESLDSKTPTYPDVLAHLVGHDVLEEDELEEDGSGPDEDYVIGGTGVVKALACCLKNRGDESRRASGEFFRAGGVEEEHLVGPKIPTTSGKAKDLSKHLLAGARKIRQRLQPALSKARANPSDELNLRKLNFLDETLQGIIKRFEDEYPDTREHAEESQVSSQPEAEVLSSSPPPLDDAAAGGSDPEDEGELSVRPTLSRNNSILGKQLAEEEGRVHRAGHRFRSAFTEHMDLLTTIDDVEKDPKHAHVLNEIAEEVGGEFLELAKKKGAVQAFKENRDILFAALKESDPEYWERFVEAQRKARANINLPAAEKNEERLRQAQADESAIAD</sequence>
<keyword evidence="5" id="KW-0732">Signal</keyword>
<dbReference type="OrthoDB" id="8436363at2759"/>
<evidence type="ECO:0000256" key="2">
    <source>
        <dbReference type="ARBA" id="ARBA00022614"/>
    </source>
</evidence>
<feature type="chain" id="PRO_5001536884" evidence="5">
    <location>
        <begin position="22"/>
        <end position="1278"/>
    </location>
</feature>
<dbReference type="PANTHER" id="PTHR24113:SF12">
    <property type="entry name" value="RAN GTPASE-ACTIVATING PROTEIN 1"/>
    <property type="match status" value="1"/>
</dbReference>
<dbReference type="GO" id="GO:0005634">
    <property type="term" value="C:nucleus"/>
    <property type="evidence" value="ECO:0007669"/>
    <property type="project" value="TreeGrafter"/>
</dbReference>
<dbReference type="EMBL" id="KI911159">
    <property type="protein sequence ID" value="ETR98971.1"/>
    <property type="molecule type" value="Genomic_DNA"/>
</dbReference>
<keyword evidence="3" id="KW-0677">Repeat</keyword>
<keyword evidence="1" id="KW-0343">GTPase activation</keyword>
<dbReference type="PANTHER" id="PTHR24113">
    <property type="entry name" value="RAN GTPASE-ACTIVATING PROTEIN 1"/>
    <property type="match status" value="1"/>
</dbReference>
<dbReference type="InterPro" id="IPR027038">
    <property type="entry name" value="RanGap"/>
</dbReference>
<feature type="region of interest" description="Disordered" evidence="4">
    <location>
        <begin position="259"/>
        <end position="302"/>
    </location>
</feature>
<dbReference type="GO" id="GO:0005096">
    <property type="term" value="F:GTPase activator activity"/>
    <property type="evidence" value="ECO:0007669"/>
    <property type="project" value="UniProtKB-KW"/>
</dbReference>
<dbReference type="GO" id="GO:0031267">
    <property type="term" value="F:small GTPase binding"/>
    <property type="evidence" value="ECO:0007669"/>
    <property type="project" value="TreeGrafter"/>
</dbReference>
<evidence type="ECO:0000256" key="5">
    <source>
        <dbReference type="SAM" id="SignalP"/>
    </source>
</evidence>
<feature type="compositionally biased region" description="Polar residues" evidence="4">
    <location>
        <begin position="200"/>
        <end position="213"/>
    </location>
</feature>
<dbReference type="AlphaFoldDB" id="A0A024S452"/>
<evidence type="ECO:0000256" key="3">
    <source>
        <dbReference type="ARBA" id="ARBA00022737"/>
    </source>
</evidence>
<feature type="compositionally biased region" description="Polar residues" evidence="4">
    <location>
        <begin position="161"/>
        <end position="174"/>
    </location>
</feature>
<feature type="compositionally biased region" description="Basic and acidic residues" evidence="4">
    <location>
        <begin position="360"/>
        <end position="388"/>
    </location>
</feature>
<dbReference type="InterPro" id="IPR032675">
    <property type="entry name" value="LRR_dom_sf"/>
</dbReference>
<feature type="compositionally biased region" description="Low complexity" evidence="4">
    <location>
        <begin position="214"/>
        <end position="239"/>
    </location>
</feature>
<feature type="region of interest" description="Disordered" evidence="4">
    <location>
        <begin position="1097"/>
        <end position="1150"/>
    </location>
</feature>
<organism evidence="6 7">
    <name type="scientific">Hypocrea jecorina (strain ATCC 56765 / BCRC 32924 / NRRL 11460 / Rut C-30)</name>
    <name type="common">Trichoderma reesei</name>
    <dbReference type="NCBI Taxonomy" id="1344414"/>
    <lineage>
        <taxon>Eukaryota</taxon>
        <taxon>Fungi</taxon>
        <taxon>Dikarya</taxon>
        <taxon>Ascomycota</taxon>
        <taxon>Pezizomycotina</taxon>
        <taxon>Sordariomycetes</taxon>
        <taxon>Hypocreomycetidae</taxon>
        <taxon>Hypocreales</taxon>
        <taxon>Hypocreaceae</taxon>
        <taxon>Trichoderma</taxon>
    </lineage>
</organism>
<accession>A0A024S452</accession>
<feature type="compositionally biased region" description="Basic and acidic residues" evidence="4">
    <location>
        <begin position="429"/>
        <end position="454"/>
    </location>
</feature>
<dbReference type="GO" id="GO:0006913">
    <property type="term" value="P:nucleocytoplasmic transport"/>
    <property type="evidence" value="ECO:0007669"/>
    <property type="project" value="TreeGrafter"/>
</dbReference>
<feature type="compositionally biased region" description="Polar residues" evidence="4">
    <location>
        <begin position="413"/>
        <end position="425"/>
    </location>
</feature>
<feature type="signal peptide" evidence="5">
    <location>
        <begin position="1"/>
        <end position="21"/>
    </location>
</feature>
<gene>
    <name evidence="6" type="ORF">M419DRAFT_142604</name>
</gene>
<dbReference type="GO" id="GO:0005829">
    <property type="term" value="C:cytosol"/>
    <property type="evidence" value="ECO:0007669"/>
    <property type="project" value="TreeGrafter"/>
</dbReference>